<reference evidence="1 2" key="1">
    <citation type="journal article" date="2022" name="New Phytol.">
        <title>Ecological generalism drives hyperdiversity of secondary metabolite gene clusters in xylarialean endophytes.</title>
        <authorList>
            <person name="Franco M.E.E."/>
            <person name="Wisecaver J.H."/>
            <person name="Arnold A.E."/>
            <person name="Ju Y.M."/>
            <person name="Slot J.C."/>
            <person name="Ahrendt S."/>
            <person name="Moore L.P."/>
            <person name="Eastman K.E."/>
            <person name="Scott K."/>
            <person name="Konkel Z."/>
            <person name="Mondo S.J."/>
            <person name="Kuo A."/>
            <person name="Hayes R.D."/>
            <person name="Haridas S."/>
            <person name="Andreopoulos B."/>
            <person name="Riley R."/>
            <person name="LaButti K."/>
            <person name="Pangilinan J."/>
            <person name="Lipzen A."/>
            <person name="Amirebrahimi M."/>
            <person name="Yan J."/>
            <person name="Adam C."/>
            <person name="Keymanesh K."/>
            <person name="Ng V."/>
            <person name="Louie K."/>
            <person name="Northen T."/>
            <person name="Drula E."/>
            <person name="Henrissat B."/>
            <person name="Hsieh H.M."/>
            <person name="Youens-Clark K."/>
            <person name="Lutzoni F."/>
            <person name="Miadlikowska J."/>
            <person name="Eastwood D.C."/>
            <person name="Hamelin R.C."/>
            <person name="Grigoriev I.V."/>
            <person name="U'Ren J.M."/>
        </authorList>
    </citation>
    <scope>NUCLEOTIDE SEQUENCE [LARGE SCALE GENOMIC DNA]</scope>
    <source>
        <strain evidence="1 2">ER1909</strain>
    </source>
</reference>
<dbReference type="Proteomes" id="UP001497680">
    <property type="component" value="Unassembled WGS sequence"/>
</dbReference>
<comment type="caution">
    <text evidence="1">The sequence shown here is derived from an EMBL/GenBank/DDBJ whole genome shotgun (WGS) entry which is preliminary data.</text>
</comment>
<protein>
    <submittedName>
        <fullName evidence="1">Extracellular mutant protein 11-domain-containing protein</fullName>
    </submittedName>
</protein>
<gene>
    <name evidence="1" type="ORF">F4821DRAFT_270630</name>
</gene>
<evidence type="ECO:0000313" key="1">
    <source>
        <dbReference type="EMBL" id="KAI6085381.1"/>
    </source>
</evidence>
<evidence type="ECO:0000313" key="2">
    <source>
        <dbReference type="Proteomes" id="UP001497680"/>
    </source>
</evidence>
<sequence>MPPASHFLKQSKNKMQAWVTSNGLAPNQASPAASGPGPGHDGHGQTNTLQRHVYLPQSPTQQPQTMQATQNSPPRSRAPIVNANSNRAATAAAARLPVPTGRTSYARDASLNMSRAGGVASEPIQPSRRHGPFWDGSTADGSMFSDTASNGDASTAVTSRYQMPFRGPTYQRGETPRPRISMKQQETHAPPAQFLVGMNGMMDLGGGGPLTRSASTPDTRKQLNRLKNISTEPDFDQESEDGAYHTSPEKTPSAKRLHHTKPLPMHTLPTHTNRRGSFSERVTTYPNAYPQGENIVSSPQAQAYQNPHNDSDEAQLGRPPHLRIKTQQESQPHRSTIFADTDTPMASHPDESDRESIEPEPTPKPAAKPKPQVSRKLFSSKGSKGGAPGLDESAMPRTLTEKKTNPKKRPLEQDYDDGALATMDYAELRNEAFDFDPAREEAQSAINPPQGGLHNKLEHFQYKDTNNRLEFFTKMPVKDWEASGDWFLERFGEVMDRLRDARKSRRAIVEGFENEIAERGDAVRNKIQGIDKTLTEFKREGEGMMVGKEIE</sequence>
<keyword evidence="2" id="KW-1185">Reference proteome</keyword>
<proteinExistence type="predicted"/>
<dbReference type="EMBL" id="MU394326">
    <property type="protein sequence ID" value="KAI6085381.1"/>
    <property type="molecule type" value="Genomic_DNA"/>
</dbReference>
<accession>A0ACC0CY04</accession>
<name>A0ACC0CY04_9PEZI</name>
<organism evidence="1 2">
    <name type="scientific">Hypoxylon rubiginosum</name>
    <dbReference type="NCBI Taxonomy" id="110542"/>
    <lineage>
        <taxon>Eukaryota</taxon>
        <taxon>Fungi</taxon>
        <taxon>Dikarya</taxon>
        <taxon>Ascomycota</taxon>
        <taxon>Pezizomycotina</taxon>
        <taxon>Sordariomycetes</taxon>
        <taxon>Xylariomycetidae</taxon>
        <taxon>Xylariales</taxon>
        <taxon>Hypoxylaceae</taxon>
        <taxon>Hypoxylon</taxon>
    </lineage>
</organism>